<accession>A0A1K2I2C6</accession>
<dbReference type="Proteomes" id="UP000183447">
    <property type="component" value="Unassembled WGS sequence"/>
</dbReference>
<dbReference type="NCBIfam" id="TIGR00222">
    <property type="entry name" value="panB"/>
    <property type="match status" value="1"/>
</dbReference>
<evidence type="ECO:0000256" key="6">
    <source>
        <dbReference type="ARBA" id="ARBA00056497"/>
    </source>
</evidence>
<keyword evidence="11" id="KW-0489">Methyltransferase</keyword>
<dbReference type="UniPathway" id="UPA00028">
    <property type="reaction ID" value="UER00003"/>
</dbReference>
<dbReference type="RefSeq" id="WP_072346081.1">
    <property type="nucleotide sequence ID" value="NZ_FPKU01000003.1"/>
</dbReference>
<feature type="active site" description="Proton acceptor" evidence="7 8">
    <location>
        <position position="188"/>
    </location>
</feature>
<dbReference type="GO" id="GO:0008168">
    <property type="term" value="F:methyltransferase activity"/>
    <property type="evidence" value="ECO:0007669"/>
    <property type="project" value="UniProtKB-KW"/>
</dbReference>
<sequence>MSARPETRRLTTRDIGAMRRRGEAVAMLTAYDHVMAGLVDAAGVEIVLVGDSLGNVVLGHETTVPVTLDDMIRHGAAVVRGTSRAMVVVDLPFGTATDPDTALRAGIRVMQESLCQGVKIEGGASVAPIVRRLTEQGIPVVGHIGLTPQAVHQLGGYYRHGKTAPAAQALIDAALALQDAGAFALVLEMVVPEVAAEITGLLDIPTIGIGSGEGCAGQVLVVNDLLGLNTSPAPSFARPRANLAEIIDKAVRAYVGEVKATRFAATPAPEAARKGRKGPALV</sequence>
<protein>
    <recommendedName>
        <fullName evidence="7">3-methyl-2-oxobutanoate hydroxymethyltransferase</fullName>
        <ecNumber evidence="7">2.1.2.11</ecNumber>
    </recommendedName>
    <alternativeName>
        <fullName evidence="7">Ketopantoate hydroxymethyltransferase</fullName>
        <shortName evidence="7">KPHMT</shortName>
    </alternativeName>
</protein>
<evidence type="ECO:0000256" key="5">
    <source>
        <dbReference type="ARBA" id="ARBA00022679"/>
    </source>
</evidence>
<comment type="pathway">
    <text evidence="1 7">Cofactor biosynthesis; (R)-pantothenate biosynthesis; (R)-pantoate from 3-methyl-2-oxobutanoate: step 1/2.</text>
</comment>
<dbReference type="STRING" id="665118.SAMN02983003_3671"/>
<keyword evidence="5 7" id="KW-0808">Transferase</keyword>
<feature type="binding site" evidence="7 9">
    <location>
        <position position="119"/>
    </location>
    <ligand>
        <name>3-methyl-2-oxobutanoate</name>
        <dbReference type="ChEBI" id="CHEBI:11851"/>
    </ligand>
</feature>
<dbReference type="InterPro" id="IPR015813">
    <property type="entry name" value="Pyrv/PenolPyrv_kinase-like_dom"/>
</dbReference>
<dbReference type="HAMAP" id="MF_00156">
    <property type="entry name" value="PanB"/>
    <property type="match status" value="1"/>
</dbReference>
<dbReference type="CDD" id="cd06557">
    <property type="entry name" value="KPHMT-like"/>
    <property type="match status" value="1"/>
</dbReference>
<dbReference type="GO" id="GO:0003864">
    <property type="term" value="F:3-methyl-2-oxobutanoate hydroxymethyltransferase activity"/>
    <property type="evidence" value="ECO:0007669"/>
    <property type="project" value="UniProtKB-UniRule"/>
</dbReference>
<evidence type="ECO:0000256" key="10">
    <source>
        <dbReference type="PIRSR" id="PIRSR000388-3"/>
    </source>
</evidence>
<keyword evidence="12" id="KW-1185">Reference proteome</keyword>
<evidence type="ECO:0000256" key="7">
    <source>
        <dbReference type="HAMAP-Rule" id="MF_00156"/>
    </source>
</evidence>
<dbReference type="GO" id="GO:0005737">
    <property type="term" value="C:cytoplasm"/>
    <property type="evidence" value="ECO:0007669"/>
    <property type="project" value="UniProtKB-SubCell"/>
</dbReference>
<comment type="function">
    <text evidence="6 7">Catalyzes the reversible reaction in which hydroxymethyl group from 5,10-methylenetetrahydrofolate is transferred onto alpha-ketoisovalerate to form ketopantoate.</text>
</comment>
<dbReference type="FunFam" id="3.20.20.60:FF:000003">
    <property type="entry name" value="3-methyl-2-oxobutanoate hydroxymethyltransferase"/>
    <property type="match status" value="1"/>
</dbReference>
<evidence type="ECO:0000256" key="4">
    <source>
        <dbReference type="ARBA" id="ARBA00022655"/>
    </source>
</evidence>
<feature type="binding site" evidence="7 10">
    <location>
        <position position="121"/>
    </location>
    <ligand>
        <name>Mg(2+)</name>
        <dbReference type="ChEBI" id="CHEBI:18420"/>
    </ligand>
</feature>
<dbReference type="GO" id="GO:0015940">
    <property type="term" value="P:pantothenate biosynthetic process"/>
    <property type="evidence" value="ECO:0007669"/>
    <property type="project" value="UniProtKB-UniRule"/>
</dbReference>
<comment type="subcellular location">
    <subcellularLocation>
        <location evidence="7">Cytoplasm</location>
    </subcellularLocation>
</comment>
<evidence type="ECO:0000256" key="1">
    <source>
        <dbReference type="ARBA" id="ARBA00005033"/>
    </source>
</evidence>
<evidence type="ECO:0000313" key="12">
    <source>
        <dbReference type="Proteomes" id="UP000183447"/>
    </source>
</evidence>
<dbReference type="EC" id="2.1.2.11" evidence="7"/>
<feature type="binding site" evidence="7 9">
    <location>
        <position position="90"/>
    </location>
    <ligand>
        <name>3-methyl-2-oxobutanoate</name>
        <dbReference type="ChEBI" id="CHEBI:11851"/>
    </ligand>
</feature>
<dbReference type="PANTHER" id="PTHR20881:SF0">
    <property type="entry name" value="3-METHYL-2-OXOBUTANOATE HYDROXYMETHYLTRANSFERASE"/>
    <property type="match status" value="1"/>
</dbReference>
<dbReference type="PANTHER" id="PTHR20881">
    <property type="entry name" value="3-METHYL-2-OXOBUTANOATE HYDROXYMETHYLTRANSFERASE"/>
    <property type="match status" value="1"/>
</dbReference>
<evidence type="ECO:0000256" key="3">
    <source>
        <dbReference type="ARBA" id="ARBA00011424"/>
    </source>
</evidence>
<feature type="binding site" evidence="7 9">
    <location>
        <begin position="51"/>
        <end position="52"/>
    </location>
    <ligand>
        <name>3-methyl-2-oxobutanoate</name>
        <dbReference type="ChEBI" id="CHEBI:11851"/>
    </ligand>
</feature>
<feature type="binding site" evidence="7 10">
    <location>
        <position position="90"/>
    </location>
    <ligand>
        <name>Mg(2+)</name>
        <dbReference type="ChEBI" id="CHEBI:18420"/>
    </ligand>
</feature>
<dbReference type="GO" id="GO:0000287">
    <property type="term" value="F:magnesium ion binding"/>
    <property type="evidence" value="ECO:0007669"/>
    <property type="project" value="TreeGrafter"/>
</dbReference>
<evidence type="ECO:0000256" key="8">
    <source>
        <dbReference type="PIRSR" id="PIRSR000388-1"/>
    </source>
</evidence>
<comment type="similarity">
    <text evidence="2 7">Belongs to the PanB family.</text>
</comment>
<dbReference type="GO" id="GO:0032259">
    <property type="term" value="P:methylation"/>
    <property type="evidence" value="ECO:0007669"/>
    <property type="project" value="UniProtKB-KW"/>
</dbReference>
<proteinExistence type="inferred from homology"/>
<dbReference type="SUPFAM" id="SSF51621">
    <property type="entry name" value="Phosphoenolpyruvate/pyruvate domain"/>
    <property type="match status" value="1"/>
</dbReference>
<keyword evidence="7 10" id="KW-0460">Magnesium</keyword>
<keyword evidence="7 10" id="KW-0479">Metal-binding</keyword>
<evidence type="ECO:0000256" key="2">
    <source>
        <dbReference type="ARBA" id="ARBA00008676"/>
    </source>
</evidence>
<feature type="binding site" evidence="7 10">
    <location>
        <position position="51"/>
    </location>
    <ligand>
        <name>Mg(2+)</name>
        <dbReference type="ChEBI" id="CHEBI:18420"/>
    </ligand>
</feature>
<organism evidence="11 12">
    <name type="scientific">Devosia enhydra</name>
    <dbReference type="NCBI Taxonomy" id="665118"/>
    <lineage>
        <taxon>Bacteria</taxon>
        <taxon>Pseudomonadati</taxon>
        <taxon>Pseudomonadota</taxon>
        <taxon>Alphaproteobacteria</taxon>
        <taxon>Hyphomicrobiales</taxon>
        <taxon>Devosiaceae</taxon>
        <taxon>Devosia</taxon>
    </lineage>
</organism>
<dbReference type="InterPro" id="IPR003700">
    <property type="entry name" value="Pantoate_hydroxy_MeTrfase"/>
</dbReference>
<dbReference type="InterPro" id="IPR040442">
    <property type="entry name" value="Pyrv_kinase-like_dom_sf"/>
</dbReference>
<dbReference type="NCBIfam" id="NF001452">
    <property type="entry name" value="PRK00311.1"/>
    <property type="match status" value="1"/>
</dbReference>
<comment type="cofactor">
    <cofactor evidence="7 10">
        <name>Mg(2+)</name>
        <dbReference type="ChEBI" id="CHEBI:18420"/>
    </cofactor>
    <text evidence="7 10">Binds 1 Mg(2+) ion per subunit.</text>
</comment>
<gene>
    <name evidence="7" type="primary">panB</name>
    <name evidence="11" type="ORF">SAMN02983003_3671</name>
</gene>
<dbReference type="EMBL" id="FPKU01000003">
    <property type="protein sequence ID" value="SFZ86489.1"/>
    <property type="molecule type" value="Genomic_DNA"/>
</dbReference>
<name>A0A1K2I2C6_9HYPH</name>
<dbReference type="Pfam" id="PF02548">
    <property type="entry name" value="Pantoate_transf"/>
    <property type="match status" value="1"/>
</dbReference>
<dbReference type="PIRSF" id="PIRSF000388">
    <property type="entry name" value="Pantoate_hydroxy_MeTrfase"/>
    <property type="match status" value="1"/>
</dbReference>
<keyword evidence="7" id="KW-0963">Cytoplasm</keyword>
<dbReference type="Gene3D" id="3.20.20.60">
    <property type="entry name" value="Phosphoenolpyruvate-binding domains"/>
    <property type="match status" value="1"/>
</dbReference>
<dbReference type="OrthoDB" id="9781789at2"/>
<evidence type="ECO:0000256" key="9">
    <source>
        <dbReference type="PIRSR" id="PIRSR000388-2"/>
    </source>
</evidence>
<reference evidence="11 12" key="1">
    <citation type="submission" date="2016-11" db="EMBL/GenBank/DDBJ databases">
        <authorList>
            <person name="Jaros S."/>
            <person name="Januszkiewicz K."/>
            <person name="Wedrychowicz H."/>
        </authorList>
    </citation>
    <scope>NUCLEOTIDE SEQUENCE [LARGE SCALE GENOMIC DNA]</scope>
    <source>
        <strain evidence="11 12">ATCC 23634</strain>
    </source>
</reference>
<keyword evidence="4 7" id="KW-0566">Pantothenate biosynthesis</keyword>
<dbReference type="AlphaFoldDB" id="A0A1K2I2C6"/>
<comment type="subunit">
    <text evidence="3 7">Homodecamer; pentamer of dimers.</text>
</comment>
<evidence type="ECO:0000313" key="11">
    <source>
        <dbReference type="EMBL" id="SFZ86489.1"/>
    </source>
</evidence>
<comment type="catalytic activity">
    <reaction evidence="7">
        <text>(6R)-5,10-methylene-5,6,7,8-tetrahydrofolate + 3-methyl-2-oxobutanoate + H2O = 2-dehydropantoate + (6S)-5,6,7,8-tetrahydrofolate</text>
        <dbReference type="Rhea" id="RHEA:11824"/>
        <dbReference type="ChEBI" id="CHEBI:11561"/>
        <dbReference type="ChEBI" id="CHEBI:11851"/>
        <dbReference type="ChEBI" id="CHEBI:15377"/>
        <dbReference type="ChEBI" id="CHEBI:15636"/>
        <dbReference type="ChEBI" id="CHEBI:57453"/>
        <dbReference type="EC" id="2.1.2.11"/>
    </reaction>
</comment>